<dbReference type="EMBL" id="JAUEIQ010000003">
    <property type="protein sequence ID" value="MDN0063517.1"/>
    <property type="molecule type" value="Genomic_DNA"/>
</dbReference>
<evidence type="ECO:0000313" key="1">
    <source>
        <dbReference type="EMBL" id="MDN0063517.1"/>
    </source>
</evidence>
<proteinExistence type="predicted"/>
<accession>A0ABT7XDN0</accession>
<dbReference type="RefSeq" id="WP_289835584.1">
    <property type="nucleotide sequence ID" value="NZ_JAUEIQ010000003.1"/>
</dbReference>
<keyword evidence="2" id="KW-1185">Reference proteome</keyword>
<organism evidence="1 2">
    <name type="scientific">Collinsella ihumii</name>
    <dbReference type="NCBI Taxonomy" id="1720204"/>
    <lineage>
        <taxon>Bacteria</taxon>
        <taxon>Bacillati</taxon>
        <taxon>Actinomycetota</taxon>
        <taxon>Coriobacteriia</taxon>
        <taxon>Coriobacteriales</taxon>
        <taxon>Coriobacteriaceae</taxon>
        <taxon>Collinsella</taxon>
    </lineage>
</organism>
<reference evidence="1" key="2">
    <citation type="submission" date="2024-05" db="EMBL/GenBank/DDBJ databases">
        <title>Identification and characterization of horizontal gene transfer across gut microbiota members of farm animals based on homology search.</title>
        <authorList>
            <person name="Schwarzerova J."/>
            <person name="Nykrynova M."/>
            <person name="Jureckova K."/>
            <person name="Cejkova D."/>
            <person name="Rychlik I."/>
        </authorList>
    </citation>
    <scope>NUCLEOTIDE SEQUENCE</scope>
    <source>
        <strain evidence="1">176_SSukc20</strain>
    </source>
</reference>
<gene>
    <name evidence="1" type="ORF">QVN30_04265</name>
</gene>
<sequence length="148" mass="16505">MDAREYFEDVRAAARMLERCIRRIEAMRAAEGLRGASLSPAPSRTGVSDPMRRTDARMDAEKQAVCEAEAYRAEIRAGREVCAGLRRACPHTRWGDVLEARYCDAMEWNPVATIAGVTRKTCQTDANAAFDWLDAHGIAAAREMARTR</sequence>
<protein>
    <submittedName>
        <fullName evidence="1">Uncharacterized protein</fullName>
    </submittedName>
</protein>
<reference evidence="1" key="1">
    <citation type="submission" date="2023-06" db="EMBL/GenBank/DDBJ databases">
        <authorList>
            <person name="Zeman M."/>
            <person name="Kubasova T."/>
            <person name="Jahodarova E."/>
            <person name="Nykrynova M."/>
            <person name="Rychlik I."/>
        </authorList>
    </citation>
    <scope>NUCLEOTIDE SEQUENCE</scope>
    <source>
        <strain evidence="1">176_SSukc20</strain>
    </source>
</reference>
<evidence type="ECO:0000313" key="2">
    <source>
        <dbReference type="Proteomes" id="UP001168435"/>
    </source>
</evidence>
<comment type="caution">
    <text evidence="1">The sequence shown here is derived from an EMBL/GenBank/DDBJ whole genome shotgun (WGS) entry which is preliminary data.</text>
</comment>
<name>A0ABT7XDN0_9ACTN</name>
<dbReference type="Proteomes" id="UP001168435">
    <property type="component" value="Unassembled WGS sequence"/>
</dbReference>